<evidence type="ECO:0000256" key="1">
    <source>
        <dbReference type="SAM" id="Phobius"/>
    </source>
</evidence>
<name>A0ABV5KL01_9BACL</name>
<sequence>MQAWRDTILLMAFDAIGIILLALVPKGRRKEAAAIFLFQQFPAWILGLAVVELGWISYPVRDFQQASHTSFSFEFLLLPTIAVYYNLLFPAKARRKWQVAYTLGFGLALTGPEYLIMRMTRLIDYIHWEWYWTLLSVMGVLVLSRLFHTWFFGSELTRPLKP</sequence>
<keyword evidence="1" id="KW-0472">Membrane</keyword>
<keyword evidence="1" id="KW-1133">Transmembrane helix</keyword>
<dbReference type="Proteomes" id="UP001589747">
    <property type="component" value="Unassembled WGS sequence"/>
</dbReference>
<dbReference type="InterPro" id="IPR048147">
    <property type="entry name" value="CBO0543-like"/>
</dbReference>
<dbReference type="RefSeq" id="WP_377492646.1">
    <property type="nucleotide sequence ID" value="NZ_JBHMDO010000015.1"/>
</dbReference>
<evidence type="ECO:0000313" key="2">
    <source>
        <dbReference type="EMBL" id="MFB9325913.1"/>
    </source>
</evidence>
<feature type="transmembrane region" description="Helical" evidence="1">
    <location>
        <begin position="6"/>
        <end position="24"/>
    </location>
</feature>
<feature type="transmembrane region" description="Helical" evidence="1">
    <location>
        <begin position="130"/>
        <end position="152"/>
    </location>
</feature>
<feature type="transmembrane region" description="Helical" evidence="1">
    <location>
        <begin position="70"/>
        <end position="87"/>
    </location>
</feature>
<comment type="caution">
    <text evidence="2">The sequence shown here is derived from an EMBL/GenBank/DDBJ whole genome shotgun (WGS) entry which is preliminary data.</text>
</comment>
<feature type="transmembrane region" description="Helical" evidence="1">
    <location>
        <begin position="36"/>
        <end position="58"/>
    </location>
</feature>
<feature type="transmembrane region" description="Helical" evidence="1">
    <location>
        <begin position="99"/>
        <end position="118"/>
    </location>
</feature>
<keyword evidence="1" id="KW-0812">Transmembrane</keyword>
<accession>A0ABV5KL01</accession>
<dbReference type="EMBL" id="JBHMDO010000015">
    <property type="protein sequence ID" value="MFB9325913.1"/>
    <property type="molecule type" value="Genomic_DNA"/>
</dbReference>
<proteinExistence type="predicted"/>
<organism evidence="2 3">
    <name type="scientific">Paenibacillus aurantiacus</name>
    <dbReference type="NCBI Taxonomy" id="1936118"/>
    <lineage>
        <taxon>Bacteria</taxon>
        <taxon>Bacillati</taxon>
        <taxon>Bacillota</taxon>
        <taxon>Bacilli</taxon>
        <taxon>Bacillales</taxon>
        <taxon>Paenibacillaceae</taxon>
        <taxon>Paenibacillus</taxon>
    </lineage>
</organism>
<gene>
    <name evidence="2" type="ORF">ACFFSY_08230</name>
</gene>
<evidence type="ECO:0000313" key="3">
    <source>
        <dbReference type="Proteomes" id="UP001589747"/>
    </source>
</evidence>
<keyword evidence="3" id="KW-1185">Reference proteome</keyword>
<protein>
    <submittedName>
        <fullName evidence="2">CBO0543 family protein</fullName>
    </submittedName>
</protein>
<dbReference type="NCBIfam" id="NF041644">
    <property type="entry name" value="CBO0543_fam"/>
    <property type="match status" value="1"/>
</dbReference>
<reference evidence="2 3" key="1">
    <citation type="submission" date="2024-09" db="EMBL/GenBank/DDBJ databases">
        <authorList>
            <person name="Sun Q."/>
            <person name="Mori K."/>
        </authorList>
    </citation>
    <scope>NUCLEOTIDE SEQUENCE [LARGE SCALE GENOMIC DNA]</scope>
    <source>
        <strain evidence="2 3">TISTR 2452</strain>
    </source>
</reference>